<dbReference type="SUPFAM" id="SSF103025">
    <property type="entry name" value="Folate-binding domain"/>
    <property type="match status" value="1"/>
</dbReference>
<dbReference type="AlphaFoldDB" id="A0A6J6KR19"/>
<organism evidence="1">
    <name type="scientific">freshwater metagenome</name>
    <dbReference type="NCBI Taxonomy" id="449393"/>
    <lineage>
        <taxon>unclassified sequences</taxon>
        <taxon>metagenomes</taxon>
        <taxon>ecological metagenomes</taxon>
    </lineage>
</organism>
<proteinExistence type="predicted"/>
<protein>
    <submittedName>
        <fullName evidence="1">Unannotated protein</fullName>
    </submittedName>
</protein>
<dbReference type="Gene3D" id="3.30.70.1520">
    <property type="entry name" value="Heterotetrameric sarcosine oxidase"/>
    <property type="match status" value="1"/>
</dbReference>
<gene>
    <name evidence="1" type="ORF">UFOPK2237_00562</name>
</gene>
<name>A0A6J6KR19_9ZZZZ</name>
<dbReference type="InterPro" id="IPR007375">
    <property type="entry name" value="SoxG"/>
</dbReference>
<sequence length="200" mass="22030">MMVNLEFAKSPLSSAEHGSKDSAVWMYEVPFTPAWDLRVEPGNDAYAAVNAALGLTLPTKVGDVARLNGACIGQDDFVVGQQAIIALCLGPDWWYLTGTADIQALLLPVQEAHHISFVDVSSQRTKIEVSGPNAQDVLAHYWEQDLREEHFPIDACSQGVLAKAPLIMWHCCENCYLLFPRASFAKHLWTALTDAAVEYL</sequence>
<evidence type="ECO:0000313" key="1">
    <source>
        <dbReference type="EMBL" id="CAB4651766.1"/>
    </source>
</evidence>
<dbReference type="InterPro" id="IPR027266">
    <property type="entry name" value="TrmE/GcvT-like"/>
</dbReference>
<dbReference type="Gene3D" id="3.30.1360.120">
    <property type="entry name" value="Probable tRNA modification gtpase trme, domain 1"/>
    <property type="match status" value="1"/>
</dbReference>
<dbReference type="Pfam" id="PF04268">
    <property type="entry name" value="SoxG"/>
    <property type="match status" value="1"/>
</dbReference>
<reference evidence="1" key="1">
    <citation type="submission" date="2020-05" db="EMBL/GenBank/DDBJ databases">
        <authorList>
            <person name="Chiriac C."/>
            <person name="Salcher M."/>
            <person name="Ghai R."/>
            <person name="Kavagutti S V."/>
        </authorList>
    </citation>
    <scope>NUCLEOTIDE SEQUENCE</scope>
</reference>
<dbReference type="EMBL" id="CAEZWI010000052">
    <property type="protein sequence ID" value="CAB4651766.1"/>
    <property type="molecule type" value="Genomic_DNA"/>
</dbReference>
<accession>A0A6J6KR19</accession>